<dbReference type="PROSITE" id="PS52050">
    <property type="entry name" value="WYL"/>
    <property type="match status" value="1"/>
</dbReference>
<comment type="caution">
    <text evidence="4">The sequence shown here is derived from an EMBL/GenBank/DDBJ whole genome shotgun (WGS) entry which is preliminary data.</text>
</comment>
<dbReference type="Gene3D" id="1.10.10.10">
    <property type="entry name" value="Winged helix-like DNA-binding domain superfamily/Winged helix DNA-binding domain"/>
    <property type="match status" value="1"/>
</dbReference>
<dbReference type="InterPro" id="IPR051534">
    <property type="entry name" value="CBASS_pafABC_assoc_protein"/>
</dbReference>
<evidence type="ECO:0000259" key="3">
    <source>
        <dbReference type="PROSITE" id="PS51000"/>
    </source>
</evidence>
<dbReference type="PANTHER" id="PTHR34580">
    <property type="match status" value="1"/>
</dbReference>
<reference evidence="5" key="1">
    <citation type="journal article" date="2019" name="Int. J. Syst. Evol. Microbiol.">
        <title>The Global Catalogue of Microorganisms (GCM) 10K type strain sequencing project: providing services to taxonomists for standard genome sequencing and annotation.</title>
        <authorList>
            <consortium name="The Broad Institute Genomics Platform"/>
            <consortium name="The Broad Institute Genome Sequencing Center for Infectious Disease"/>
            <person name="Wu L."/>
            <person name="Ma J."/>
        </authorList>
    </citation>
    <scope>NUCLEOTIDE SEQUENCE [LARGE SCALE GENOMIC DNA]</scope>
    <source>
        <strain evidence="5">NBRC 110107</strain>
    </source>
</reference>
<keyword evidence="1" id="KW-0805">Transcription regulation</keyword>
<dbReference type="PROSITE" id="PS51000">
    <property type="entry name" value="HTH_DEOR_2"/>
    <property type="match status" value="1"/>
</dbReference>
<organism evidence="4 5">
    <name type="scientific">Brevundimonas denitrificans</name>
    <dbReference type="NCBI Taxonomy" id="1443434"/>
    <lineage>
        <taxon>Bacteria</taxon>
        <taxon>Pseudomonadati</taxon>
        <taxon>Pseudomonadota</taxon>
        <taxon>Alphaproteobacteria</taxon>
        <taxon>Caulobacterales</taxon>
        <taxon>Caulobacteraceae</taxon>
        <taxon>Brevundimonas</taxon>
    </lineage>
</organism>
<dbReference type="PIRSF" id="PIRSF016838">
    <property type="entry name" value="PafC"/>
    <property type="match status" value="1"/>
</dbReference>
<dbReference type="EMBL" id="BSOY01000029">
    <property type="protein sequence ID" value="GLS01550.1"/>
    <property type="molecule type" value="Genomic_DNA"/>
</dbReference>
<dbReference type="Pfam" id="PF08279">
    <property type="entry name" value="HTH_11"/>
    <property type="match status" value="1"/>
</dbReference>
<dbReference type="SUPFAM" id="SSF46785">
    <property type="entry name" value="Winged helix' DNA-binding domain"/>
    <property type="match status" value="1"/>
</dbReference>
<dbReference type="Proteomes" id="UP001156921">
    <property type="component" value="Unassembled WGS sequence"/>
</dbReference>
<evidence type="ECO:0000313" key="5">
    <source>
        <dbReference type="Proteomes" id="UP001156921"/>
    </source>
</evidence>
<protein>
    <submittedName>
        <fullName evidence="4">Transcriptional regulator</fullName>
    </submittedName>
</protein>
<keyword evidence="5" id="KW-1185">Reference proteome</keyword>
<dbReference type="InterPro" id="IPR028349">
    <property type="entry name" value="PafC-like"/>
</dbReference>
<dbReference type="InterPro" id="IPR026881">
    <property type="entry name" value="WYL_dom"/>
</dbReference>
<dbReference type="PANTHER" id="PTHR34580:SF1">
    <property type="entry name" value="PROTEIN PAFC"/>
    <property type="match status" value="1"/>
</dbReference>
<sequence>MRASRLLSILLLLQTRGRMTAEALAAEFEVSVRTIYRDIDQLSAAGTPVYADRGRSGGFQLMDGYRTRLTGLTDAEAETLFLGGLSGPAAQMGFSGAVTTMQLKLLAALPPERQAAAERLAGRFHLDPVGWYQTADEAERLPVIAQAVWNSRRIAVRYESWKGEVARALEPLGLILKAGLWYLAARPVEGRGDPRTYRVSNILELTVGEATFERPAGFDLAAWWAETSRRFEADIFTGTATLRVSKAGLKQLAKLGAEQARIAAEAAAGAGEGWVVVTVPIESVEHAAVDFLRLGGEAEILAPAALRDAMRETAGRLAQLYRD</sequence>
<dbReference type="RefSeq" id="WP_284222409.1">
    <property type="nucleotide sequence ID" value="NZ_BSOY01000029.1"/>
</dbReference>
<dbReference type="Pfam" id="PF13280">
    <property type="entry name" value="WYL"/>
    <property type="match status" value="1"/>
</dbReference>
<proteinExistence type="predicted"/>
<dbReference type="InterPro" id="IPR013196">
    <property type="entry name" value="HTH_11"/>
</dbReference>
<dbReference type="InterPro" id="IPR001034">
    <property type="entry name" value="DeoR_HTH"/>
</dbReference>
<dbReference type="Pfam" id="PF25583">
    <property type="entry name" value="WCX"/>
    <property type="match status" value="1"/>
</dbReference>
<dbReference type="InterPro" id="IPR036388">
    <property type="entry name" value="WH-like_DNA-bd_sf"/>
</dbReference>
<evidence type="ECO:0000256" key="2">
    <source>
        <dbReference type="ARBA" id="ARBA00023163"/>
    </source>
</evidence>
<evidence type="ECO:0000313" key="4">
    <source>
        <dbReference type="EMBL" id="GLS01550.1"/>
    </source>
</evidence>
<dbReference type="InterPro" id="IPR036390">
    <property type="entry name" value="WH_DNA-bd_sf"/>
</dbReference>
<name>A0ABQ6BKC6_9CAUL</name>
<accession>A0ABQ6BKC6</accession>
<dbReference type="InterPro" id="IPR057727">
    <property type="entry name" value="WCX_dom"/>
</dbReference>
<keyword evidence="2" id="KW-0804">Transcription</keyword>
<evidence type="ECO:0000256" key="1">
    <source>
        <dbReference type="ARBA" id="ARBA00023015"/>
    </source>
</evidence>
<feature type="domain" description="HTH deoR-type" evidence="3">
    <location>
        <begin position="2"/>
        <end position="75"/>
    </location>
</feature>
<gene>
    <name evidence="4" type="ORF">GCM10007859_15650</name>
</gene>